<dbReference type="Pfam" id="PF02586">
    <property type="entry name" value="SRAP"/>
    <property type="match status" value="1"/>
</dbReference>
<gene>
    <name evidence="9" type="ORF">ACFSJ3_14525</name>
</gene>
<evidence type="ECO:0000256" key="5">
    <source>
        <dbReference type="ARBA" id="ARBA00023124"/>
    </source>
</evidence>
<dbReference type="EMBL" id="JBHUHT010000016">
    <property type="protein sequence ID" value="MFD2097208.1"/>
    <property type="molecule type" value="Genomic_DNA"/>
</dbReference>
<keyword evidence="7" id="KW-0456">Lyase</keyword>
<dbReference type="PANTHER" id="PTHR13604:SF0">
    <property type="entry name" value="ABASIC SITE PROCESSING PROTEIN HMCES"/>
    <property type="match status" value="1"/>
</dbReference>
<keyword evidence="4 8" id="KW-0378">Hydrolase</keyword>
<dbReference type="SUPFAM" id="SSF143081">
    <property type="entry name" value="BB1717-like"/>
    <property type="match status" value="1"/>
</dbReference>
<comment type="caution">
    <text evidence="9">The sequence shown here is derived from an EMBL/GenBank/DDBJ whole genome shotgun (WGS) entry which is preliminary data.</text>
</comment>
<keyword evidence="3" id="KW-0227">DNA damage</keyword>
<dbReference type="GO" id="GO:0016787">
    <property type="term" value="F:hydrolase activity"/>
    <property type="evidence" value="ECO:0007669"/>
    <property type="project" value="UniProtKB-KW"/>
</dbReference>
<dbReference type="EC" id="3.4.-.-" evidence="8"/>
<evidence type="ECO:0000256" key="8">
    <source>
        <dbReference type="RuleBase" id="RU364100"/>
    </source>
</evidence>
<keyword evidence="5" id="KW-0190">Covalent protein-DNA linkage</keyword>
<keyword evidence="2 8" id="KW-0645">Protease</keyword>
<keyword evidence="10" id="KW-1185">Reference proteome</keyword>
<evidence type="ECO:0000313" key="9">
    <source>
        <dbReference type="EMBL" id="MFD2097208.1"/>
    </source>
</evidence>
<dbReference type="RefSeq" id="WP_345339868.1">
    <property type="nucleotide sequence ID" value="NZ_BAABLI010000012.1"/>
</dbReference>
<name>A0ABW4XRU3_9GAMM</name>
<dbReference type="Proteomes" id="UP001597380">
    <property type="component" value="Unassembled WGS sequence"/>
</dbReference>
<evidence type="ECO:0000313" key="10">
    <source>
        <dbReference type="Proteomes" id="UP001597380"/>
    </source>
</evidence>
<evidence type="ECO:0000256" key="1">
    <source>
        <dbReference type="ARBA" id="ARBA00008136"/>
    </source>
</evidence>
<evidence type="ECO:0000256" key="6">
    <source>
        <dbReference type="ARBA" id="ARBA00023125"/>
    </source>
</evidence>
<evidence type="ECO:0000256" key="4">
    <source>
        <dbReference type="ARBA" id="ARBA00022801"/>
    </source>
</evidence>
<keyword evidence="6" id="KW-0238">DNA-binding</keyword>
<dbReference type="PANTHER" id="PTHR13604">
    <property type="entry name" value="DC12-RELATED"/>
    <property type="match status" value="1"/>
</dbReference>
<protein>
    <recommendedName>
        <fullName evidence="8">Abasic site processing protein</fullName>
        <ecNumber evidence="8">3.4.-.-</ecNumber>
    </recommendedName>
</protein>
<dbReference type="InterPro" id="IPR036590">
    <property type="entry name" value="SRAP-like"/>
</dbReference>
<dbReference type="Gene3D" id="3.90.1680.10">
    <property type="entry name" value="SOS response associated peptidase-like"/>
    <property type="match status" value="1"/>
</dbReference>
<comment type="similarity">
    <text evidence="1 8">Belongs to the SOS response-associated peptidase family.</text>
</comment>
<dbReference type="InterPro" id="IPR003738">
    <property type="entry name" value="SRAP"/>
</dbReference>
<evidence type="ECO:0000256" key="7">
    <source>
        <dbReference type="ARBA" id="ARBA00023239"/>
    </source>
</evidence>
<accession>A0ABW4XRU3</accession>
<organism evidence="9 10">
    <name type="scientific">Corallincola platygyrae</name>
    <dbReference type="NCBI Taxonomy" id="1193278"/>
    <lineage>
        <taxon>Bacteria</taxon>
        <taxon>Pseudomonadati</taxon>
        <taxon>Pseudomonadota</taxon>
        <taxon>Gammaproteobacteria</taxon>
        <taxon>Alteromonadales</taxon>
        <taxon>Psychromonadaceae</taxon>
        <taxon>Corallincola</taxon>
    </lineage>
</organism>
<sequence length="188" mass="21434">MCGRMNVMDDPLTQWLSQQLGLDFHTHTNPDLRPSQTIDVVAAGDLQISARWGIKPSWSKRLLINAQSETVAEKRTFKQAFAERRCVIPFNGWYEWRDEGGPRKQKYLFQRQDSRPLLMAGIWYPAETGPELVTLTSPANDVCAPIHHRMPTLIRADSIQGWLTGDSQNAQLILHANDDELIHFQQVG</sequence>
<reference evidence="10" key="1">
    <citation type="journal article" date="2019" name="Int. J. Syst. Evol. Microbiol.">
        <title>The Global Catalogue of Microorganisms (GCM) 10K type strain sequencing project: providing services to taxonomists for standard genome sequencing and annotation.</title>
        <authorList>
            <consortium name="The Broad Institute Genomics Platform"/>
            <consortium name="The Broad Institute Genome Sequencing Center for Infectious Disease"/>
            <person name="Wu L."/>
            <person name="Ma J."/>
        </authorList>
    </citation>
    <scope>NUCLEOTIDE SEQUENCE [LARGE SCALE GENOMIC DNA]</scope>
    <source>
        <strain evidence="10">CGMCC 1.10992</strain>
    </source>
</reference>
<evidence type="ECO:0000256" key="3">
    <source>
        <dbReference type="ARBA" id="ARBA00022763"/>
    </source>
</evidence>
<proteinExistence type="inferred from homology"/>
<evidence type="ECO:0000256" key="2">
    <source>
        <dbReference type="ARBA" id="ARBA00022670"/>
    </source>
</evidence>